<keyword evidence="6 10" id="KW-1133">Transmembrane helix</keyword>
<feature type="transmembrane region" description="Helical" evidence="10">
    <location>
        <begin position="61"/>
        <end position="78"/>
    </location>
</feature>
<feature type="transmembrane region" description="Helical" evidence="10">
    <location>
        <begin position="31"/>
        <end position="54"/>
    </location>
</feature>
<comment type="similarity">
    <text evidence="9">Belongs to the monovalent cation:proton antiporter 2 (CPA2) transporter (TC 2.A.37) family. CHX (TC 2.A.37.4) subfamily.</text>
</comment>
<dbReference type="GO" id="GO:0015297">
    <property type="term" value="F:antiporter activity"/>
    <property type="evidence" value="ECO:0007669"/>
    <property type="project" value="InterPro"/>
</dbReference>
<feature type="domain" description="Cation/H(+) antiporter central" evidence="12">
    <location>
        <begin position="486"/>
        <end position="610"/>
    </location>
</feature>
<feature type="transmembrane region" description="Helical" evidence="10">
    <location>
        <begin position="376"/>
        <end position="395"/>
    </location>
</feature>
<gene>
    <name evidence="14" type="ORF">IFM89_036553</name>
</gene>
<dbReference type="PANTHER" id="PTHR32468:SF164">
    <property type="entry name" value="OS05G0485000 PROTEIN"/>
    <property type="match status" value="1"/>
</dbReference>
<keyword evidence="4 10" id="KW-0812">Transmembrane</keyword>
<dbReference type="InterPro" id="IPR006153">
    <property type="entry name" value="Cation/H_exchanger_TM"/>
</dbReference>
<feature type="transmembrane region" description="Helical" evidence="10">
    <location>
        <begin position="163"/>
        <end position="183"/>
    </location>
</feature>
<feature type="transmembrane region" description="Helical" evidence="10">
    <location>
        <begin position="318"/>
        <end position="338"/>
    </location>
</feature>
<keyword evidence="5" id="KW-0630">Potassium</keyword>
<dbReference type="Proteomes" id="UP000631114">
    <property type="component" value="Unassembled WGS sequence"/>
</dbReference>
<dbReference type="Gene3D" id="3.40.50.12370">
    <property type="match status" value="1"/>
</dbReference>
<evidence type="ECO:0000256" key="7">
    <source>
        <dbReference type="ARBA" id="ARBA00023065"/>
    </source>
</evidence>
<keyword evidence="3" id="KW-0633">Potassium transport</keyword>
<reference evidence="14 15" key="1">
    <citation type="submission" date="2020-10" db="EMBL/GenBank/DDBJ databases">
        <title>The Coptis chinensis genome and diversification of protoberbering-type alkaloids.</title>
        <authorList>
            <person name="Wang B."/>
            <person name="Shu S."/>
            <person name="Song C."/>
            <person name="Liu Y."/>
        </authorList>
    </citation>
    <scope>NUCLEOTIDE SEQUENCE [LARGE SCALE GENOMIC DNA]</scope>
    <source>
        <strain evidence="14">HL-2020</strain>
        <tissue evidence="14">Leaf</tissue>
    </source>
</reference>
<evidence type="ECO:0000256" key="3">
    <source>
        <dbReference type="ARBA" id="ARBA00022538"/>
    </source>
</evidence>
<keyword evidence="2" id="KW-0813">Transport</keyword>
<evidence type="ECO:0000256" key="5">
    <source>
        <dbReference type="ARBA" id="ARBA00022958"/>
    </source>
</evidence>
<dbReference type="InterPro" id="IPR038770">
    <property type="entry name" value="Na+/solute_symporter_sf"/>
</dbReference>
<evidence type="ECO:0000256" key="8">
    <source>
        <dbReference type="ARBA" id="ARBA00023136"/>
    </source>
</evidence>
<feature type="transmembrane region" description="Helical" evidence="10">
    <location>
        <begin position="291"/>
        <end position="311"/>
    </location>
</feature>
<keyword evidence="15" id="KW-1185">Reference proteome</keyword>
<keyword evidence="7" id="KW-0406">Ion transport</keyword>
<evidence type="ECO:0000259" key="12">
    <source>
        <dbReference type="Pfam" id="PF23256"/>
    </source>
</evidence>
<evidence type="ECO:0000256" key="10">
    <source>
        <dbReference type="SAM" id="Phobius"/>
    </source>
</evidence>
<dbReference type="AlphaFoldDB" id="A0A835HEW4"/>
<dbReference type="Gene3D" id="1.20.1530.20">
    <property type="match status" value="1"/>
</dbReference>
<dbReference type="Pfam" id="PF00999">
    <property type="entry name" value="Na_H_Exchanger"/>
    <property type="match status" value="1"/>
</dbReference>
<dbReference type="OrthoDB" id="1889525at2759"/>
<evidence type="ECO:0000256" key="6">
    <source>
        <dbReference type="ARBA" id="ARBA00022989"/>
    </source>
</evidence>
<evidence type="ECO:0000256" key="4">
    <source>
        <dbReference type="ARBA" id="ARBA00022692"/>
    </source>
</evidence>
<evidence type="ECO:0000313" key="14">
    <source>
        <dbReference type="EMBL" id="KAF9599255.1"/>
    </source>
</evidence>
<dbReference type="InterPro" id="IPR057290">
    <property type="entry name" value="CHX17_C"/>
</dbReference>
<dbReference type="Pfam" id="PF23259">
    <property type="entry name" value="CHX17_C"/>
    <property type="match status" value="1"/>
</dbReference>
<feature type="transmembrane region" description="Helical" evidence="10">
    <location>
        <begin position="267"/>
        <end position="285"/>
    </location>
</feature>
<dbReference type="GO" id="GO:0012505">
    <property type="term" value="C:endomembrane system"/>
    <property type="evidence" value="ECO:0007669"/>
    <property type="project" value="TreeGrafter"/>
</dbReference>
<dbReference type="GO" id="GO:1902600">
    <property type="term" value="P:proton transmembrane transport"/>
    <property type="evidence" value="ECO:0007669"/>
    <property type="project" value="InterPro"/>
</dbReference>
<dbReference type="GO" id="GO:0016020">
    <property type="term" value="C:membrane"/>
    <property type="evidence" value="ECO:0007669"/>
    <property type="project" value="UniProtKB-SubCell"/>
</dbReference>
<feature type="transmembrane region" description="Helical" evidence="10">
    <location>
        <begin position="195"/>
        <end position="218"/>
    </location>
</feature>
<dbReference type="InterPro" id="IPR057291">
    <property type="entry name" value="CHX17_2nd"/>
</dbReference>
<dbReference type="InterPro" id="IPR050794">
    <property type="entry name" value="CPA2_transporter"/>
</dbReference>
<feature type="transmembrane region" description="Helical" evidence="10">
    <location>
        <begin position="344"/>
        <end position="364"/>
    </location>
</feature>
<comment type="subcellular location">
    <subcellularLocation>
        <location evidence="1">Membrane</location>
        <topology evidence="1">Multi-pass membrane protein</topology>
    </subcellularLocation>
</comment>
<dbReference type="PANTHER" id="PTHR32468">
    <property type="entry name" value="CATION/H + ANTIPORTER"/>
    <property type="match status" value="1"/>
</dbReference>
<dbReference type="EMBL" id="JADFTS010000007">
    <property type="protein sequence ID" value="KAF9599255.1"/>
    <property type="molecule type" value="Genomic_DNA"/>
</dbReference>
<evidence type="ECO:0000256" key="9">
    <source>
        <dbReference type="ARBA" id="ARBA00038341"/>
    </source>
</evidence>
<keyword evidence="8 10" id="KW-0472">Membrane</keyword>
<comment type="caution">
    <text evidence="14">The sequence shown here is derived from an EMBL/GenBank/DDBJ whole genome shotgun (WGS) entry which is preliminary data.</text>
</comment>
<feature type="transmembrane region" description="Helical" evidence="10">
    <location>
        <begin position="127"/>
        <end position="151"/>
    </location>
</feature>
<proteinExistence type="inferred from homology"/>
<name>A0A835HEW4_9MAGN</name>
<evidence type="ECO:0000259" key="13">
    <source>
        <dbReference type="Pfam" id="PF23259"/>
    </source>
</evidence>
<evidence type="ECO:0000256" key="1">
    <source>
        <dbReference type="ARBA" id="ARBA00004141"/>
    </source>
</evidence>
<dbReference type="Pfam" id="PF23256">
    <property type="entry name" value="CHX17_2nd"/>
    <property type="match status" value="1"/>
</dbReference>
<evidence type="ECO:0000259" key="11">
    <source>
        <dbReference type="Pfam" id="PF00999"/>
    </source>
</evidence>
<evidence type="ECO:0008006" key="16">
    <source>
        <dbReference type="Google" id="ProtNLM"/>
    </source>
</evidence>
<protein>
    <recommendedName>
        <fullName evidence="16">Cation/H+ exchanger domain-containing protein</fullName>
    </recommendedName>
</protein>
<evidence type="ECO:0000256" key="2">
    <source>
        <dbReference type="ARBA" id="ARBA00022448"/>
    </source>
</evidence>
<feature type="domain" description="Cation/H(+) antiporter C-terminal" evidence="13">
    <location>
        <begin position="623"/>
        <end position="765"/>
    </location>
</feature>
<sequence>MEVSDPTSRCFPTPGIHTRGLWLNDHHPLDYALDLLFFQLPIMCITTSILNVLLKPLGHPAIISQILGGLMLGPSFLGQSKEFTRIVFPDRGKVVLETFGLFGFTIFQFLIGVKMDHNIILQSGRRAIAIGILGYIIPFTFGVLAAIVLRICVNVDTNVSRVLSIVVGTESMSAFPVITCFLSDLKILNSELGRLASSSSLISDICSVVSIVIFKISFMLKGEKAFANTLGSITSAAFLLAIAVFLVRPAALWVIKKTPEGKPVREIYLCSFIMLLLAFTFVSQITGQGYVMAPFIFGLAIPYGPPLGSAFEEKFDCFISVLLMPIFYTLCGLKTDFFTLDGNVWIVQVVILSCFIGKTIGVMLPNLYCKMPIRDAFVVALIMNSKGIVELALYNTWLEDQVFTKKIFTTMTIQIVFTTLFVSRLVQCLYNPSRRYLSYKRRTIQHSNLNTELGILACVHTQDNVPNIIQLMEISSAKKENPIHLCVLHLVELIGRSSSILVKHQRNGKASARFTQSDHIINAFRYYEQNRKDLVWVDIFSSISPFITMHDDVCSLALDKRACLIIIPFHKQWVAEGAVESSTAMRNLNYNVLEKAPCSVGILVNHRYVGSCATLMPRKVLYCVSVLFFGGADDREALSYAARMAEHPSVRLTLLRFTSKHNVYDDEKMKILDTEVLTAFKNETLHNERVWSKEEVVTDGSALMKVLRLIQNGYDLVMVGRRHVESPFTSGLTEWTEHPELGIVGDILATSDFRGVPSVLVVQQQARVWGMQYLEHAP</sequence>
<organism evidence="14 15">
    <name type="scientific">Coptis chinensis</name>
    <dbReference type="NCBI Taxonomy" id="261450"/>
    <lineage>
        <taxon>Eukaryota</taxon>
        <taxon>Viridiplantae</taxon>
        <taxon>Streptophyta</taxon>
        <taxon>Embryophyta</taxon>
        <taxon>Tracheophyta</taxon>
        <taxon>Spermatophyta</taxon>
        <taxon>Magnoliopsida</taxon>
        <taxon>Ranunculales</taxon>
        <taxon>Ranunculaceae</taxon>
        <taxon>Coptidoideae</taxon>
        <taxon>Coptis</taxon>
    </lineage>
</organism>
<feature type="transmembrane region" description="Helical" evidence="10">
    <location>
        <begin position="230"/>
        <end position="255"/>
    </location>
</feature>
<feature type="domain" description="Cation/H+ exchanger transmembrane" evidence="11">
    <location>
        <begin position="47"/>
        <end position="422"/>
    </location>
</feature>
<dbReference type="GO" id="GO:0006885">
    <property type="term" value="P:regulation of pH"/>
    <property type="evidence" value="ECO:0007669"/>
    <property type="project" value="TreeGrafter"/>
</dbReference>
<feature type="transmembrane region" description="Helical" evidence="10">
    <location>
        <begin position="98"/>
        <end position="115"/>
    </location>
</feature>
<accession>A0A835HEW4</accession>
<evidence type="ECO:0000313" key="15">
    <source>
        <dbReference type="Proteomes" id="UP000631114"/>
    </source>
</evidence>
<dbReference type="GO" id="GO:0006813">
    <property type="term" value="P:potassium ion transport"/>
    <property type="evidence" value="ECO:0007669"/>
    <property type="project" value="UniProtKB-KW"/>
</dbReference>